<dbReference type="SUPFAM" id="SSF49899">
    <property type="entry name" value="Concanavalin A-like lectins/glucanases"/>
    <property type="match status" value="1"/>
</dbReference>
<dbReference type="PANTHER" id="PTHR35889">
    <property type="entry name" value="CYCLOINULO-OLIGOSACCHARIDE FRUCTANOTRANSFERASE-RELATED"/>
    <property type="match status" value="1"/>
</dbReference>
<protein>
    <recommendedName>
        <fullName evidence="4">LamG-like jellyroll fold domain-containing protein</fullName>
    </recommendedName>
</protein>
<gene>
    <name evidence="3" type="ORF">MNBD_PLANCTO02-1828</name>
</gene>
<proteinExistence type="predicted"/>
<name>A0A3B1DC27_9ZZZZ</name>
<evidence type="ECO:0000259" key="2">
    <source>
        <dbReference type="Pfam" id="PF07587"/>
    </source>
</evidence>
<dbReference type="InterPro" id="IPR022655">
    <property type="entry name" value="DUF1553"/>
</dbReference>
<evidence type="ECO:0008006" key="4">
    <source>
        <dbReference type="Google" id="ProtNLM"/>
    </source>
</evidence>
<evidence type="ECO:0000259" key="1">
    <source>
        <dbReference type="Pfam" id="PF07583"/>
    </source>
</evidence>
<reference evidence="3" key="1">
    <citation type="submission" date="2018-06" db="EMBL/GenBank/DDBJ databases">
        <authorList>
            <person name="Zhirakovskaya E."/>
        </authorList>
    </citation>
    <scope>NUCLEOTIDE SEQUENCE</scope>
</reference>
<dbReference type="InterPro" id="IPR011444">
    <property type="entry name" value="DUF1549"/>
</dbReference>
<dbReference type="Pfam" id="PF13385">
    <property type="entry name" value="Laminin_G_3"/>
    <property type="match status" value="1"/>
</dbReference>
<dbReference type="InterPro" id="IPR013320">
    <property type="entry name" value="ConA-like_dom_sf"/>
</dbReference>
<organism evidence="3">
    <name type="scientific">hydrothermal vent metagenome</name>
    <dbReference type="NCBI Taxonomy" id="652676"/>
    <lineage>
        <taxon>unclassified sequences</taxon>
        <taxon>metagenomes</taxon>
        <taxon>ecological metagenomes</taxon>
    </lineage>
</organism>
<dbReference type="Gene3D" id="2.60.120.200">
    <property type="match status" value="1"/>
</dbReference>
<dbReference type="PANTHER" id="PTHR35889:SF3">
    <property type="entry name" value="F-BOX DOMAIN-CONTAINING PROTEIN"/>
    <property type="match status" value="1"/>
</dbReference>
<dbReference type="EMBL" id="UOGL01000375">
    <property type="protein sequence ID" value="VAX39849.1"/>
    <property type="molecule type" value="Genomic_DNA"/>
</dbReference>
<feature type="domain" description="DUF1553" evidence="2">
    <location>
        <begin position="790"/>
        <end position="1046"/>
    </location>
</feature>
<accession>A0A3B1DC27</accession>
<feature type="domain" description="DUF1549" evidence="1">
    <location>
        <begin position="546"/>
        <end position="732"/>
    </location>
</feature>
<evidence type="ECO:0000313" key="3">
    <source>
        <dbReference type="EMBL" id="VAX39849.1"/>
    </source>
</evidence>
<dbReference type="Pfam" id="PF07583">
    <property type="entry name" value="PSCyt2"/>
    <property type="match status" value="1"/>
</dbReference>
<dbReference type="AlphaFoldDB" id="A0A3B1DC27"/>
<sequence>MNVLKMTFFACLFLLLDISVAHTVEKKTEEYSRIILADKPVAYWRFEEPVGKPIINHAKTAPLFNGTVNGVVEQHIDGASQKHFPLFTKLNYAAKIVEGKSFFRVKDSGKNLSLKFRKGDSITLEAWVNPQKGEKISGTRYIIGKGRFGRKGVATNNQNYCMRLSYSNNSTKLNFLFRSEGHPGEWHRWTSKSSIAYSDGWHHVAITYQFGKKGSLRGYIDGKRTKGKWDFAGDTNKGPVVDNDDVWIGSSQGGDPTSTFYGALDEVAIYRNALSIKQLRAHYQFRSAPLPAVNIAAIPQGKILVDIFENISDNRSWQRRSATLTDQFIKTSFAFVDIPRKYSDEGLRMNRSNPYLLRATGKVILPQGTRRILLRARNAAKLMMDGKQIVKTPFHDAYYGAHGKVFKVDTSLAPHIRPLHRGDNEKVITIEGDGKEHVFEFQMIVGGQRRREDFGETAVCIATPTGDFQIFGHSPKVLLTDEGWKKFAAEQHTELISINQQRRKAADTVGKKYWSKRHRLAKSLIEKMPPPNIPIVKKTTPVNNMIDKFIGKKLEDSQLKPAKLTSDGAFLRRVTLDIIGTVPTIQQIQTFQNDKKNGRRKRAIDRLLENPGWADHWVSYWQDVLAENPNIIKPTLNNTGPFRFWIHESLLDNKPFDRFATELIMMRGSKYFGGPAGFAIASQNDAPMAAKAHVVSKAFLGLEMKCARCHDAPFRDFMQKDLFSLAAMLRKAPQEVPKTSTVPGGETATSSLVIEITLKPGEIIYPEWAFSKLIKKGQEKSLLRRPKDTREQAAALITSPLNKRFAKLIVNRMWKRAMGQGIAEPVDDWEDPTVSHPELLNSLARELVLHNYDLKHIARLIFNSHAYQRVSVGKEILKEGEPYLFAAPIKRRMTAEQFVDSIFLIAEKPFDAGQITLDSDGAMKIGIGFNLGEPTRAWQFASLANERDRPSLALPFAQPFVSSLETFGWRSTRQDPLTIREEATTALQPAVVANSLISRRITRLSDDNAFTTLAMKEQPLSQLIEETFLRLLCRKPSLSERNLFGKLLKEGYQTRIIKNRSTPVKAKRLPREVVAWTNHLSKEANQIKIDLQKAVEKGDRPTNQLNANWRERMEDTIWALMNSPEFIFLP</sequence>
<dbReference type="Pfam" id="PF07587">
    <property type="entry name" value="PSD1"/>
    <property type="match status" value="1"/>
</dbReference>